<dbReference type="SMART" id="SM01012">
    <property type="entry name" value="ANTAR"/>
    <property type="match status" value="1"/>
</dbReference>
<reference evidence="2 3" key="1">
    <citation type="submission" date="2023-12" db="EMBL/GenBank/DDBJ databases">
        <title>Streptomyces sp. V4-01.</title>
        <authorList>
            <person name="Somphong A."/>
            <person name="Phongsopitanun W."/>
        </authorList>
    </citation>
    <scope>NUCLEOTIDE SEQUENCE [LARGE SCALE GENOMIC DNA]</scope>
    <source>
        <strain evidence="2 3">V4-01</strain>
    </source>
</reference>
<evidence type="ECO:0000259" key="1">
    <source>
        <dbReference type="SMART" id="SM01012"/>
    </source>
</evidence>
<name>A0ABU7PJK9_9ACTN</name>
<sequence>MISDTLAAVLTRLYLGAHEGLAAACTKALQVDGLALSLVVDGWEPEPLWHFGTASALLEELQFTLGEGPAPDCVRAGVAVTVPDFPATPSVRWPALSTAAAELHLPVRALFCFPLRLGAVRVGVLTMTTDTPGPLTATQTSDALALTAALTAWYLGGHEADLLGAPGTGPAELNRAETHQATGMVSVQLGVPLAEALLRLRARAYSQNRPLHEVAGEVTARRLRFFPDPDAPSAPDNREG</sequence>
<dbReference type="Gene3D" id="3.30.450.40">
    <property type="match status" value="1"/>
</dbReference>
<protein>
    <submittedName>
        <fullName evidence="2">GAF and ANTAR domain-containing protein</fullName>
    </submittedName>
</protein>
<accession>A0ABU7PJK9</accession>
<evidence type="ECO:0000313" key="3">
    <source>
        <dbReference type="Proteomes" id="UP001344658"/>
    </source>
</evidence>
<proteinExistence type="predicted"/>
<evidence type="ECO:0000313" key="2">
    <source>
        <dbReference type="EMBL" id="MEE4545965.1"/>
    </source>
</evidence>
<keyword evidence="3" id="KW-1185">Reference proteome</keyword>
<dbReference type="RefSeq" id="WP_330799667.1">
    <property type="nucleotide sequence ID" value="NZ_JAZEWV010000037.1"/>
</dbReference>
<comment type="caution">
    <text evidence="2">The sequence shown here is derived from an EMBL/GenBank/DDBJ whole genome shotgun (WGS) entry which is preliminary data.</text>
</comment>
<organism evidence="2 3">
    <name type="scientific">Actinacidiphila polyblastidii</name>
    <dbReference type="NCBI Taxonomy" id="3110430"/>
    <lineage>
        <taxon>Bacteria</taxon>
        <taxon>Bacillati</taxon>
        <taxon>Actinomycetota</taxon>
        <taxon>Actinomycetes</taxon>
        <taxon>Kitasatosporales</taxon>
        <taxon>Streptomycetaceae</taxon>
        <taxon>Actinacidiphila</taxon>
    </lineage>
</organism>
<dbReference type="EMBL" id="JAZEWV010000037">
    <property type="protein sequence ID" value="MEE4545965.1"/>
    <property type="molecule type" value="Genomic_DNA"/>
</dbReference>
<dbReference type="Proteomes" id="UP001344658">
    <property type="component" value="Unassembled WGS sequence"/>
</dbReference>
<dbReference type="SUPFAM" id="SSF55781">
    <property type="entry name" value="GAF domain-like"/>
    <property type="match status" value="1"/>
</dbReference>
<feature type="domain" description="ANTAR" evidence="1">
    <location>
        <begin position="142"/>
        <end position="219"/>
    </location>
</feature>
<dbReference type="InterPro" id="IPR029016">
    <property type="entry name" value="GAF-like_dom_sf"/>
</dbReference>
<gene>
    <name evidence="2" type="ORF">V2S66_28845</name>
</gene>
<dbReference type="InterPro" id="IPR005561">
    <property type="entry name" value="ANTAR"/>
</dbReference>